<dbReference type="Pfam" id="PF09827">
    <property type="entry name" value="CRISPR_Cas2"/>
    <property type="match status" value="1"/>
</dbReference>
<dbReference type="NCBIfam" id="TIGR01573">
    <property type="entry name" value="cas2"/>
    <property type="match status" value="1"/>
</dbReference>
<evidence type="ECO:0000313" key="11">
    <source>
        <dbReference type="Proteomes" id="UP000324646"/>
    </source>
</evidence>
<evidence type="ECO:0000256" key="8">
    <source>
        <dbReference type="ARBA" id="ARBA00023118"/>
    </source>
</evidence>
<evidence type="ECO:0000313" key="10">
    <source>
        <dbReference type="EMBL" id="QEK11023.1"/>
    </source>
</evidence>
<dbReference type="KEGG" id="crs:FQB35_00790"/>
<gene>
    <name evidence="9 10" type="primary">cas2</name>
    <name evidence="10" type="ORF">FQB35_00790</name>
</gene>
<dbReference type="InterPro" id="IPR021127">
    <property type="entry name" value="CRISPR_associated_Cas2"/>
</dbReference>
<dbReference type="PANTHER" id="PTHR34405:SF1">
    <property type="entry name" value="CRISPR-ASSOCIATED ENDORIBONUCLEASE CAS2"/>
    <property type="match status" value="1"/>
</dbReference>
<dbReference type="Proteomes" id="UP000324646">
    <property type="component" value="Chromosome"/>
</dbReference>
<dbReference type="RefSeq" id="WP_148808098.1">
    <property type="nucleotide sequence ID" value="NZ_CP042243.1"/>
</dbReference>
<protein>
    <recommendedName>
        <fullName evidence="9">CRISPR-associated endoribonuclease Cas2</fullName>
        <ecNumber evidence="9">3.1.-.-</ecNumber>
    </recommendedName>
</protein>
<proteinExistence type="inferred from homology"/>
<dbReference type="CDD" id="cd09725">
    <property type="entry name" value="Cas2_I_II_III"/>
    <property type="match status" value="1"/>
</dbReference>
<evidence type="ECO:0000256" key="9">
    <source>
        <dbReference type="HAMAP-Rule" id="MF_01471"/>
    </source>
</evidence>
<name>A0A5C0S904_CRATE</name>
<evidence type="ECO:0000256" key="6">
    <source>
        <dbReference type="ARBA" id="ARBA00022801"/>
    </source>
</evidence>
<dbReference type="PANTHER" id="PTHR34405">
    <property type="entry name" value="CRISPR-ASSOCIATED ENDORIBONUCLEASE CAS2"/>
    <property type="match status" value="1"/>
</dbReference>
<evidence type="ECO:0000256" key="4">
    <source>
        <dbReference type="ARBA" id="ARBA00022723"/>
    </source>
</evidence>
<dbReference type="EMBL" id="CP042243">
    <property type="protein sequence ID" value="QEK11023.1"/>
    <property type="molecule type" value="Genomic_DNA"/>
</dbReference>
<keyword evidence="7 9" id="KW-0460">Magnesium</keyword>
<dbReference type="GO" id="GO:0051607">
    <property type="term" value="P:defense response to virus"/>
    <property type="evidence" value="ECO:0007669"/>
    <property type="project" value="UniProtKB-UniRule"/>
</dbReference>
<dbReference type="GO" id="GO:0046872">
    <property type="term" value="F:metal ion binding"/>
    <property type="evidence" value="ECO:0007669"/>
    <property type="project" value="UniProtKB-UniRule"/>
</dbReference>
<keyword evidence="8 9" id="KW-0051">Antiviral defense</keyword>
<reference evidence="10 11" key="1">
    <citation type="submission" date="2019-07" db="EMBL/GenBank/DDBJ databases">
        <title>Complete genome of Crassaminicella thermophila SY095.</title>
        <authorList>
            <person name="Li X."/>
        </authorList>
    </citation>
    <scope>NUCLEOTIDE SEQUENCE [LARGE SCALE GENOMIC DNA]</scope>
    <source>
        <strain evidence="10 11">SY095</strain>
    </source>
</reference>
<keyword evidence="4 9" id="KW-0479">Metal-binding</keyword>
<dbReference type="GO" id="GO:0043571">
    <property type="term" value="P:maintenance of CRISPR repeat elements"/>
    <property type="evidence" value="ECO:0007669"/>
    <property type="project" value="UniProtKB-UniRule"/>
</dbReference>
<dbReference type="OrthoDB" id="279819at2"/>
<comment type="subunit">
    <text evidence="9">Homodimer, forms a heterotetramer with a Cas1 homodimer.</text>
</comment>
<sequence length="88" mass="10289">MFVIVTYDIVEPRVINKVRKILKKYLIWTQNSVFEGKITQGKLHQCLSEIGKVVDKSEDSIYVYRVGNHRNVTKDVIGQEKSFDELFL</sequence>
<dbReference type="AlphaFoldDB" id="A0A5C0S904"/>
<keyword evidence="5 9" id="KW-0255">Endonuclease</keyword>
<keyword evidence="3 9" id="KW-0540">Nuclease</keyword>
<dbReference type="InterPro" id="IPR019199">
    <property type="entry name" value="Virulence_VapD/CRISPR_Cas2"/>
</dbReference>
<evidence type="ECO:0000256" key="5">
    <source>
        <dbReference type="ARBA" id="ARBA00022759"/>
    </source>
</evidence>
<organism evidence="10 11">
    <name type="scientific">Crassaminicella thermophila</name>
    <dbReference type="NCBI Taxonomy" id="2599308"/>
    <lineage>
        <taxon>Bacteria</taxon>
        <taxon>Bacillati</taxon>
        <taxon>Bacillota</taxon>
        <taxon>Clostridia</taxon>
        <taxon>Eubacteriales</taxon>
        <taxon>Clostridiaceae</taxon>
        <taxon>Crassaminicella</taxon>
    </lineage>
</organism>
<comment type="similarity">
    <text evidence="2 9">Belongs to the CRISPR-associated endoribonuclease Cas2 protein family.</text>
</comment>
<keyword evidence="11" id="KW-1185">Reference proteome</keyword>
<dbReference type="EC" id="3.1.-.-" evidence="9"/>
<comment type="cofactor">
    <cofactor evidence="1 9">
        <name>Mg(2+)</name>
        <dbReference type="ChEBI" id="CHEBI:18420"/>
    </cofactor>
</comment>
<evidence type="ECO:0000256" key="2">
    <source>
        <dbReference type="ARBA" id="ARBA00009959"/>
    </source>
</evidence>
<evidence type="ECO:0000256" key="1">
    <source>
        <dbReference type="ARBA" id="ARBA00001946"/>
    </source>
</evidence>
<feature type="binding site" evidence="9">
    <location>
        <position position="8"/>
    </location>
    <ligand>
        <name>Mg(2+)</name>
        <dbReference type="ChEBI" id="CHEBI:18420"/>
        <note>catalytic</note>
    </ligand>
</feature>
<dbReference type="Gene3D" id="3.30.70.240">
    <property type="match status" value="1"/>
</dbReference>
<dbReference type="HAMAP" id="MF_01471">
    <property type="entry name" value="Cas2"/>
    <property type="match status" value="1"/>
</dbReference>
<accession>A0A5C0S904</accession>
<comment type="function">
    <text evidence="9">CRISPR (clustered regularly interspaced short palindromic repeat), is an adaptive immune system that provides protection against mobile genetic elements (viruses, transposable elements and conjugative plasmids). CRISPR clusters contain sequences complementary to antecedent mobile elements and target invading nucleic acids. CRISPR clusters are transcribed and processed into CRISPR RNA (crRNA). Functions as a ssRNA-specific endoribonuclease. Involved in the integration of spacer DNA into the CRISPR cassette.</text>
</comment>
<dbReference type="GO" id="GO:0016787">
    <property type="term" value="F:hydrolase activity"/>
    <property type="evidence" value="ECO:0007669"/>
    <property type="project" value="UniProtKB-KW"/>
</dbReference>
<evidence type="ECO:0000256" key="7">
    <source>
        <dbReference type="ARBA" id="ARBA00022842"/>
    </source>
</evidence>
<evidence type="ECO:0000256" key="3">
    <source>
        <dbReference type="ARBA" id="ARBA00022722"/>
    </source>
</evidence>
<dbReference type="GO" id="GO:0004521">
    <property type="term" value="F:RNA endonuclease activity"/>
    <property type="evidence" value="ECO:0007669"/>
    <property type="project" value="InterPro"/>
</dbReference>
<dbReference type="SUPFAM" id="SSF143430">
    <property type="entry name" value="TTP0101/SSO1404-like"/>
    <property type="match status" value="1"/>
</dbReference>
<keyword evidence="6 9" id="KW-0378">Hydrolase</keyword>